<reference evidence="1 2" key="1">
    <citation type="submission" date="2024-04" db="EMBL/GenBank/DDBJ databases">
        <authorList>
            <person name="Fracassetti M."/>
        </authorList>
    </citation>
    <scope>NUCLEOTIDE SEQUENCE [LARGE SCALE GENOMIC DNA]</scope>
</reference>
<name>A0AAV2GC09_9ROSI</name>
<gene>
    <name evidence="1" type="ORF">LTRI10_LOCUS46895</name>
</gene>
<dbReference type="Proteomes" id="UP001497516">
    <property type="component" value="Chromosome 8"/>
</dbReference>
<dbReference type="PANTHER" id="PTHR36017:SF1">
    <property type="entry name" value="EMBRYO DEFECTIVE 1381"/>
    <property type="match status" value="1"/>
</dbReference>
<dbReference type="EMBL" id="OZ034821">
    <property type="protein sequence ID" value="CAL1407215.1"/>
    <property type="molecule type" value="Genomic_DNA"/>
</dbReference>
<keyword evidence="2" id="KW-1185">Reference proteome</keyword>
<sequence length="94" mass="10632">MVSKPWRIIPRPLLETILNNHAQHHRVQQPLILHGPRGVSKTTLIIDSLLNDWNKGAHITGYVDFAESVKDHHPKARQFFSVGFVVNLHAAGSR</sequence>
<organism evidence="1 2">
    <name type="scientific">Linum trigynum</name>
    <dbReference type="NCBI Taxonomy" id="586398"/>
    <lineage>
        <taxon>Eukaryota</taxon>
        <taxon>Viridiplantae</taxon>
        <taxon>Streptophyta</taxon>
        <taxon>Embryophyta</taxon>
        <taxon>Tracheophyta</taxon>
        <taxon>Spermatophyta</taxon>
        <taxon>Magnoliopsida</taxon>
        <taxon>eudicotyledons</taxon>
        <taxon>Gunneridae</taxon>
        <taxon>Pentapetalae</taxon>
        <taxon>rosids</taxon>
        <taxon>fabids</taxon>
        <taxon>Malpighiales</taxon>
        <taxon>Linaceae</taxon>
        <taxon>Linum</taxon>
    </lineage>
</organism>
<accession>A0AAV2GC09</accession>
<dbReference type="PANTHER" id="PTHR36017">
    <property type="entry name" value="EMBRYO DEFECTIVE 1381"/>
    <property type="match status" value="1"/>
</dbReference>
<proteinExistence type="predicted"/>
<evidence type="ECO:0000313" key="1">
    <source>
        <dbReference type="EMBL" id="CAL1407215.1"/>
    </source>
</evidence>
<protein>
    <submittedName>
        <fullName evidence="1">Uncharacterized protein</fullName>
    </submittedName>
</protein>
<dbReference type="AlphaFoldDB" id="A0AAV2GC09"/>
<evidence type="ECO:0000313" key="2">
    <source>
        <dbReference type="Proteomes" id="UP001497516"/>
    </source>
</evidence>